<keyword evidence="5 6" id="KW-0472">Membrane</keyword>
<dbReference type="RefSeq" id="WP_065411569.1">
    <property type="nucleotide sequence ID" value="NZ_MAYT01000028.1"/>
</dbReference>
<gene>
    <name evidence="7" type="ORF">A8F95_13295</name>
</gene>
<sequence>MVNNQSNSNNPRLNYDFRRKKNAEGMRIQVATFTLMIFFTVVSFVAVAADFSKWFVIPFILLLAVVQVGFQLYYFMHMSEKGHEAPSLFMWSGITVAFVTVLAFMTIIWW</sequence>
<evidence type="ECO:0000313" key="8">
    <source>
        <dbReference type="Proteomes" id="UP000092578"/>
    </source>
</evidence>
<keyword evidence="2" id="KW-1003">Cell membrane</keyword>
<dbReference type="Pfam" id="PF03626">
    <property type="entry name" value="COX4_pro"/>
    <property type="match status" value="1"/>
</dbReference>
<evidence type="ECO:0000256" key="1">
    <source>
        <dbReference type="ARBA" id="ARBA00004651"/>
    </source>
</evidence>
<evidence type="ECO:0000313" key="7">
    <source>
        <dbReference type="EMBL" id="OCA83943.1"/>
    </source>
</evidence>
<evidence type="ECO:0000256" key="5">
    <source>
        <dbReference type="ARBA" id="ARBA00023136"/>
    </source>
</evidence>
<evidence type="ECO:0000256" key="3">
    <source>
        <dbReference type="ARBA" id="ARBA00022692"/>
    </source>
</evidence>
<keyword evidence="4 6" id="KW-1133">Transmembrane helix</keyword>
<protein>
    <submittedName>
        <fullName evidence="7">Cytochrome c oxidase subunit IVB</fullName>
    </submittedName>
</protein>
<name>A0A1B9AJC6_9BACI</name>
<accession>A0A1B9AJC6</accession>
<dbReference type="AlphaFoldDB" id="A0A1B9AJC6"/>
<comment type="caution">
    <text evidence="7">The sequence shown here is derived from an EMBL/GenBank/DDBJ whole genome shotgun (WGS) entry which is preliminary data.</text>
</comment>
<dbReference type="InterPro" id="IPR005171">
    <property type="entry name" value="Cyt_c_oxidase_su4_prok"/>
</dbReference>
<evidence type="ECO:0000256" key="4">
    <source>
        <dbReference type="ARBA" id="ARBA00022989"/>
    </source>
</evidence>
<proteinExistence type="predicted"/>
<reference evidence="8" key="1">
    <citation type="submission" date="2016-05" db="EMBL/GenBank/DDBJ databases">
        <authorList>
            <person name="Liu B."/>
            <person name="Wang J."/>
            <person name="Zhu Y."/>
            <person name="Liu G."/>
            <person name="Chen Q."/>
            <person name="Chen Z."/>
            <person name="Lan J."/>
            <person name="Che J."/>
            <person name="Ge C."/>
            <person name="Shi H."/>
            <person name="Pan Z."/>
            <person name="Liu X."/>
        </authorList>
    </citation>
    <scope>NUCLEOTIDE SEQUENCE [LARGE SCALE GENOMIC DNA]</scope>
    <source>
        <strain evidence="8">FJAT-27215</strain>
    </source>
</reference>
<keyword evidence="8" id="KW-1185">Reference proteome</keyword>
<feature type="transmembrane region" description="Helical" evidence="6">
    <location>
        <begin position="28"/>
        <end position="49"/>
    </location>
</feature>
<dbReference type="Proteomes" id="UP000092578">
    <property type="component" value="Unassembled WGS sequence"/>
</dbReference>
<keyword evidence="3 6" id="KW-0812">Transmembrane</keyword>
<feature type="transmembrane region" description="Helical" evidence="6">
    <location>
        <begin position="88"/>
        <end position="109"/>
    </location>
</feature>
<dbReference type="GO" id="GO:0005886">
    <property type="term" value="C:plasma membrane"/>
    <property type="evidence" value="ECO:0007669"/>
    <property type="project" value="UniProtKB-SubCell"/>
</dbReference>
<comment type="subcellular location">
    <subcellularLocation>
        <location evidence="1">Cell membrane</location>
        <topology evidence="1">Multi-pass membrane protein</topology>
    </subcellularLocation>
</comment>
<dbReference type="InterPro" id="IPR014257">
    <property type="entry name" value="Cyt_c_oxidase_su4_bacillaceae"/>
</dbReference>
<organism evidence="7 8">
    <name type="scientific">Pseudobacillus wudalianchiensis</name>
    <dbReference type="NCBI Taxonomy" id="1743143"/>
    <lineage>
        <taxon>Bacteria</taxon>
        <taxon>Bacillati</taxon>
        <taxon>Bacillota</taxon>
        <taxon>Bacilli</taxon>
        <taxon>Bacillales</taxon>
        <taxon>Bacillaceae</taxon>
        <taxon>Pseudobacillus</taxon>
    </lineage>
</organism>
<dbReference type="EMBL" id="MAYT01000028">
    <property type="protein sequence ID" value="OCA83943.1"/>
    <property type="molecule type" value="Genomic_DNA"/>
</dbReference>
<evidence type="ECO:0000256" key="2">
    <source>
        <dbReference type="ARBA" id="ARBA00022475"/>
    </source>
</evidence>
<feature type="transmembrane region" description="Helical" evidence="6">
    <location>
        <begin position="55"/>
        <end position="76"/>
    </location>
</feature>
<evidence type="ECO:0000256" key="6">
    <source>
        <dbReference type="SAM" id="Phobius"/>
    </source>
</evidence>
<dbReference type="NCBIfam" id="TIGR02908">
    <property type="entry name" value="CoxD_Bacillus"/>
    <property type="match status" value="1"/>
</dbReference>